<feature type="compositionally biased region" description="Low complexity" evidence="12">
    <location>
        <begin position="1348"/>
        <end position="1361"/>
    </location>
</feature>
<reference evidence="16" key="1">
    <citation type="submission" date="2021-05" db="EMBL/GenBank/DDBJ databases">
        <authorList>
            <person name="Tigano A."/>
        </authorList>
    </citation>
    <scope>NUCLEOTIDE SEQUENCE</scope>
</reference>
<dbReference type="PANTHER" id="PTHR44170:SF53">
    <property type="entry name" value="DS CELL ADHESION MOLECULE LIKE 1"/>
    <property type="match status" value="1"/>
</dbReference>
<feature type="domain" description="Fibronectin type-III" evidence="15">
    <location>
        <begin position="647"/>
        <end position="741"/>
    </location>
</feature>
<evidence type="ECO:0000259" key="14">
    <source>
        <dbReference type="PROSITE" id="PS50835"/>
    </source>
</evidence>
<comment type="subcellular location">
    <subcellularLocation>
        <location evidence="1">Cell membrane</location>
        <topology evidence="1">Single-pass type I membrane protein</topology>
    </subcellularLocation>
</comment>
<protein>
    <submittedName>
        <fullName evidence="16">(Atlantic silverside) hypothetical protein</fullName>
    </submittedName>
</protein>
<evidence type="ECO:0000256" key="6">
    <source>
        <dbReference type="ARBA" id="ARBA00022889"/>
    </source>
</evidence>
<keyword evidence="7 13" id="KW-1133">Transmembrane helix</keyword>
<keyword evidence="10" id="KW-0325">Glycoprotein</keyword>
<keyword evidence="3 13" id="KW-0812">Transmembrane</keyword>
<feature type="region of interest" description="Disordered" evidence="12">
    <location>
        <begin position="1091"/>
        <end position="1172"/>
    </location>
</feature>
<dbReference type="InterPro" id="IPR036116">
    <property type="entry name" value="FN3_sf"/>
</dbReference>
<dbReference type="GO" id="GO:0098609">
    <property type="term" value="P:cell-cell adhesion"/>
    <property type="evidence" value="ECO:0007669"/>
    <property type="project" value="TreeGrafter"/>
</dbReference>
<feature type="compositionally biased region" description="Polar residues" evidence="12">
    <location>
        <begin position="1388"/>
        <end position="1402"/>
    </location>
</feature>
<evidence type="ECO:0000259" key="15">
    <source>
        <dbReference type="PROSITE" id="PS50853"/>
    </source>
</evidence>
<gene>
    <name evidence="16" type="ORF">MMEN_LOCUS5548</name>
</gene>
<evidence type="ECO:0000256" key="12">
    <source>
        <dbReference type="SAM" id="MobiDB-lite"/>
    </source>
</evidence>
<feature type="compositionally biased region" description="Polar residues" evidence="12">
    <location>
        <begin position="1102"/>
        <end position="1135"/>
    </location>
</feature>
<dbReference type="SUPFAM" id="SSF49265">
    <property type="entry name" value="Fibronectin type III"/>
    <property type="match status" value="3"/>
</dbReference>
<feature type="domain" description="Ig-like" evidence="14">
    <location>
        <begin position="699"/>
        <end position="820"/>
    </location>
</feature>
<evidence type="ECO:0000256" key="8">
    <source>
        <dbReference type="ARBA" id="ARBA00023136"/>
    </source>
</evidence>
<evidence type="ECO:0000256" key="13">
    <source>
        <dbReference type="SAM" id="Phobius"/>
    </source>
</evidence>
<dbReference type="FunFam" id="2.60.40.10:FF:000229">
    <property type="entry name" value="Down syndrome cell adhesion molecule homolog"/>
    <property type="match status" value="1"/>
</dbReference>
<dbReference type="InterPro" id="IPR013098">
    <property type="entry name" value="Ig_I-set"/>
</dbReference>
<sequence>MTSPCQLDSNQSSYYGLQEMGTEGSGGKDRGAYWPPPAAIFSPSYSLSPCVSPPLVPPLIQPFDIPSTSVGKLMYIACVVSSGDMPIRITWHKDGQLIIPGSASGVAIETKEFMSSLQISKVTLKHNGNYTCIASNAAATVSWERQLIVTVPPRFVVQPNNQDCIYGKAGVLNCSVEGYPPPKVMWKHAKGVGNPQQYHPVPLTGRIQIMSNGSLLIRHVLEDDRGYYLCQASNGVGSDISKSMILTVKIPAMITSHPNTTMARKGQIKELNCTARGEQPIIIRWERGDTVIDAERNPRYSITINKKGDEVISTLKLNPAERGDSVFFSCHAINSYGEGRGLIQLTVQEPPDPPELEVREVKDRSMNLRWIQRFDGNSIITSYDIEYKNKSDSWDHMYTTRNISPTNNQANIVELHPACVYSIRMYSYNKIGRSLPSKELTISTEEAPPDGPPMDVILQPMTSQSIRVTWRNGVIRGYQIGYRENGPGSNGQYSIVEMKATGDSEVYTLDNLKKFAQYGVVVQAFNRAGTGPEPPQNVRAISVTSDEAVITWAEPPRLTLHGVLKGYRVVFWSLFPDGGGCCGGQAQWPMQKWGEMQNITTTREQVELRGLDKFTNYSVQVLAYTQAGDGVRSNVLYIQTREDLPGPPAGIKAVPSSPSSVVVSWLPPLKPNGVIRKYTIYCSSPGSGQPAPSEYEANPEMLFYRITHLSRSKQYHIWAAAVTTAGRGNISAKVTVEPAGKVPAKILSFGGTVTTPWMKEVRLPCSSDSAIPVTADSQRQILSNGTLVLRSVKAEDSGYYTCTATNTLGFDTIIVNLVVQVPPDQPRLTVSTTSTSSITLAWIPGDNGGSSIRGFVLQYSVDNTEEWRDVFISSSERSFRLDNLRCGTWYKVKLAAKNSVGSGRISEIIEAKTHGREPVFNKDQPLLTHINSTHAGLNLQGWTSGGCPITDLMLDFRPKGTWAWQSLKANSTTQLFLSELREATWYELKMKACNSAGCGNQSSQFATTDYDGNDVKKLFSIGSPVILVTLGVALLFIIRKKRKEKRLKRLRGEDKAAVPVTDTEFSQSVNPQNFCTGVSLHHQALIQNSGPLIDMSDIRPGTTHSSRNRYSSQWTLSRPSQSQSTASARTLTSDWRTMGSRGITATESDSYSASLSQDTDKGRNSMVSTESASSTYEELARAYEHAKLEEHLQHAKFTITECFISDSSSDQMTTGTNDPADSMTSLSTPSEPGICRFTASPPKPQDYDRGKNVAVPIPHRANKSEFCNLPLYMKTDPFFRKQGELQDPCPAVPPREASIRSLTQRAYHTQGRHKTLDPAKPQALTLGHSGLGAASGTATLPQRTLTMPGPVAAATASTSSTGSGGGGKVGGSRDSLLESSSSALGRLQKQSAGAYSKSYTLV</sequence>
<keyword evidence="5" id="KW-0677">Repeat</keyword>
<dbReference type="FunFam" id="2.60.40.10:FF:000141">
    <property type="entry name" value="Down syndrome cell adhesion molecule a"/>
    <property type="match status" value="1"/>
</dbReference>
<dbReference type="PANTHER" id="PTHR44170">
    <property type="entry name" value="PROTEIN SIDEKICK"/>
    <property type="match status" value="1"/>
</dbReference>
<dbReference type="FunFam" id="2.60.40.10:FF:000333">
    <property type="entry name" value="Down syndrome cell adhesion molecule"/>
    <property type="match status" value="1"/>
</dbReference>
<feature type="compositionally biased region" description="Polar residues" evidence="12">
    <location>
        <begin position="1208"/>
        <end position="1230"/>
    </location>
</feature>
<evidence type="ECO:0000256" key="4">
    <source>
        <dbReference type="ARBA" id="ARBA00022729"/>
    </source>
</evidence>
<evidence type="ECO:0000256" key="7">
    <source>
        <dbReference type="ARBA" id="ARBA00022989"/>
    </source>
</evidence>
<keyword evidence="2" id="KW-1003">Cell membrane</keyword>
<feature type="compositionally biased region" description="Polar residues" evidence="12">
    <location>
        <begin position="1336"/>
        <end position="1345"/>
    </location>
</feature>
<feature type="domain" description="Fibronectin type-III" evidence="15">
    <location>
        <begin position="822"/>
        <end position="916"/>
    </location>
</feature>
<feature type="compositionally biased region" description="Polar residues" evidence="12">
    <location>
        <begin position="1143"/>
        <end position="1157"/>
    </location>
</feature>
<dbReference type="InterPro" id="IPR007110">
    <property type="entry name" value="Ig-like_dom"/>
</dbReference>
<feature type="region of interest" description="Disordered" evidence="12">
    <location>
        <begin position="1208"/>
        <end position="1233"/>
    </location>
</feature>
<feature type="compositionally biased region" description="Low complexity" evidence="12">
    <location>
        <begin position="1372"/>
        <end position="1387"/>
    </location>
</feature>
<feature type="transmembrane region" description="Helical" evidence="13">
    <location>
        <begin position="1018"/>
        <end position="1038"/>
    </location>
</feature>
<dbReference type="FunFam" id="2.60.40.10:FF:000104">
    <property type="entry name" value="Down syndrome cell adhesion molecule b"/>
    <property type="match status" value="1"/>
</dbReference>
<dbReference type="FunFam" id="2.60.40.10:FF:000167">
    <property type="entry name" value="Down syndrome cell adhesion molecule b"/>
    <property type="match status" value="1"/>
</dbReference>
<dbReference type="PROSITE" id="PS50835">
    <property type="entry name" value="IG_LIKE"/>
    <property type="match status" value="4"/>
</dbReference>
<dbReference type="FunFam" id="2.60.40.10:FF:002147">
    <property type="entry name" value="Down syndrome cell adhesion molecule like 1"/>
    <property type="match status" value="1"/>
</dbReference>
<dbReference type="FunFam" id="2.60.40.10:FF:000176">
    <property type="entry name" value="Down syndrome cell adhesion molecule a"/>
    <property type="match status" value="1"/>
</dbReference>
<dbReference type="Gene3D" id="2.60.40.10">
    <property type="entry name" value="Immunoglobulins"/>
    <property type="match status" value="10"/>
</dbReference>
<dbReference type="InterPro" id="IPR013783">
    <property type="entry name" value="Ig-like_fold"/>
</dbReference>
<dbReference type="CDD" id="cd00063">
    <property type="entry name" value="FN3"/>
    <property type="match status" value="6"/>
</dbReference>
<accession>A0A8S4AJX3</accession>
<feature type="domain" description="Ig-like" evidence="14">
    <location>
        <begin position="57"/>
        <end position="142"/>
    </location>
</feature>
<evidence type="ECO:0000256" key="2">
    <source>
        <dbReference type="ARBA" id="ARBA00022475"/>
    </source>
</evidence>
<dbReference type="Pfam" id="PF00041">
    <property type="entry name" value="fn3"/>
    <property type="match status" value="5"/>
</dbReference>
<dbReference type="InterPro" id="IPR056754">
    <property type="entry name" value="DSCAM/DSCAML_C"/>
</dbReference>
<dbReference type="PROSITE" id="PS50853">
    <property type="entry name" value="FN3"/>
    <property type="match status" value="6"/>
</dbReference>
<proteinExistence type="predicted"/>
<dbReference type="SMART" id="SM00408">
    <property type="entry name" value="IGc2"/>
    <property type="match status" value="4"/>
</dbReference>
<keyword evidence="4" id="KW-0732">Signal</keyword>
<organism evidence="16 17">
    <name type="scientific">Menidia menidia</name>
    <name type="common">Atlantic silverside</name>
    <dbReference type="NCBI Taxonomy" id="238744"/>
    <lineage>
        <taxon>Eukaryota</taxon>
        <taxon>Metazoa</taxon>
        <taxon>Chordata</taxon>
        <taxon>Craniata</taxon>
        <taxon>Vertebrata</taxon>
        <taxon>Euteleostomi</taxon>
        <taxon>Actinopterygii</taxon>
        <taxon>Neopterygii</taxon>
        <taxon>Teleostei</taxon>
        <taxon>Neoteleostei</taxon>
        <taxon>Acanthomorphata</taxon>
        <taxon>Ovalentaria</taxon>
        <taxon>Atherinomorphae</taxon>
        <taxon>Atheriniformes</taxon>
        <taxon>Atherinopsidae</taxon>
        <taxon>Menidiinae</taxon>
        <taxon>Menidia</taxon>
    </lineage>
</organism>
<dbReference type="SMART" id="SM00060">
    <property type="entry name" value="FN3"/>
    <property type="match status" value="6"/>
</dbReference>
<keyword evidence="17" id="KW-1185">Reference proteome</keyword>
<dbReference type="FunFam" id="2.60.40.10:FF:000219">
    <property type="entry name" value="Down syndrome cell adhesion molecule homolog"/>
    <property type="match status" value="1"/>
</dbReference>
<dbReference type="CDD" id="cd05734">
    <property type="entry name" value="Ig_DSCAM"/>
    <property type="match status" value="1"/>
</dbReference>
<dbReference type="SMART" id="SM00409">
    <property type="entry name" value="IG"/>
    <property type="match status" value="4"/>
</dbReference>
<keyword evidence="9" id="KW-1015">Disulfide bond</keyword>
<dbReference type="InterPro" id="IPR003598">
    <property type="entry name" value="Ig_sub2"/>
</dbReference>
<evidence type="ECO:0000256" key="3">
    <source>
        <dbReference type="ARBA" id="ARBA00022692"/>
    </source>
</evidence>
<feature type="domain" description="Fibronectin type-III" evidence="15">
    <location>
        <begin position="921"/>
        <end position="1012"/>
    </location>
</feature>
<dbReference type="Pfam" id="PF25059">
    <property type="entry name" value="FN3_DSCAM-DSCAML_C"/>
    <property type="match status" value="1"/>
</dbReference>
<comment type="caution">
    <text evidence="16">The sequence shown here is derived from an EMBL/GenBank/DDBJ whole genome shotgun (WGS) entry which is preliminary data.</text>
</comment>
<evidence type="ECO:0000256" key="9">
    <source>
        <dbReference type="ARBA" id="ARBA00023157"/>
    </source>
</evidence>
<dbReference type="InterPro" id="IPR036179">
    <property type="entry name" value="Ig-like_dom_sf"/>
</dbReference>
<keyword evidence="6" id="KW-0130">Cell adhesion</keyword>
<name>A0A8S4AJX3_9TELE</name>
<feature type="domain" description="Ig-like" evidence="14">
    <location>
        <begin position="153"/>
        <end position="247"/>
    </location>
</feature>
<keyword evidence="11" id="KW-0393">Immunoglobulin domain</keyword>
<feature type="domain" description="Fibronectin type-III" evidence="15">
    <location>
        <begin position="534"/>
        <end position="643"/>
    </location>
</feature>
<dbReference type="SUPFAM" id="SSF48726">
    <property type="entry name" value="Immunoglobulin"/>
    <property type="match status" value="4"/>
</dbReference>
<dbReference type="EMBL" id="CAJRST010004446">
    <property type="protein sequence ID" value="CAG5878749.1"/>
    <property type="molecule type" value="Genomic_DNA"/>
</dbReference>
<dbReference type="InterPro" id="IPR003599">
    <property type="entry name" value="Ig_sub"/>
</dbReference>
<feature type="region of interest" description="Disordered" evidence="12">
    <location>
        <begin position="1305"/>
        <end position="1402"/>
    </location>
</feature>
<dbReference type="Pfam" id="PF13927">
    <property type="entry name" value="Ig_3"/>
    <property type="match status" value="2"/>
</dbReference>
<evidence type="ECO:0000256" key="11">
    <source>
        <dbReference type="ARBA" id="ARBA00023319"/>
    </source>
</evidence>
<dbReference type="InterPro" id="IPR003961">
    <property type="entry name" value="FN3_dom"/>
</dbReference>
<dbReference type="OrthoDB" id="152385at2759"/>
<evidence type="ECO:0000313" key="17">
    <source>
        <dbReference type="Proteomes" id="UP000677803"/>
    </source>
</evidence>
<evidence type="ECO:0000256" key="5">
    <source>
        <dbReference type="ARBA" id="ARBA00022737"/>
    </source>
</evidence>
<feature type="domain" description="Ig-like" evidence="14">
    <location>
        <begin position="251"/>
        <end position="348"/>
    </location>
</feature>
<keyword evidence="8 13" id="KW-0472">Membrane</keyword>
<feature type="domain" description="Fibronectin type-III" evidence="15">
    <location>
        <begin position="452"/>
        <end position="533"/>
    </location>
</feature>
<evidence type="ECO:0000313" key="16">
    <source>
        <dbReference type="EMBL" id="CAG5878749.1"/>
    </source>
</evidence>
<feature type="domain" description="Fibronectin type-III" evidence="15">
    <location>
        <begin position="350"/>
        <end position="447"/>
    </location>
</feature>
<evidence type="ECO:0000256" key="10">
    <source>
        <dbReference type="ARBA" id="ARBA00023180"/>
    </source>
</evidence>
<dbReference type="Proteomes" id="UP000677803">
    <property type="component" value="Unassembled WGS sequence"/>
</dbReference>
<dbReference type="Pfam" id="PF07679">
    <property type="entry name" value="I-set"/>
    <property type="match status" value="2"/>
</dbReference>
<dbReference type="FunFam" id="2.60.40.10:FF:000477">
    <property type="entry name" value="DS cell adhesion molecule like 1"/>
    <property type="match status" value="1"/>
</dbReference>
<evidence type="ECO:0000256" key="1">
    <source>
        <dbReference type="ARBA" id="ARBA00004251"/>
    </source>
</evidence>
<dbReference type="GO" id="GO:0005886">
    <property type="term" value="C:plasma membrane"/>
    <property type="evidence" value="ECO:0007669"/>
    <property type="project" value="UniProtKB-SubCell"/>
</dbReference>